<proteinExistence type="predicted"/>
<sequence>MDQTITPVISLHHQRSLVLILLAPPLIIYRIDRQDRRIVAVLFYVRRKNEGNLWQYS</sequence>
<evidence type="ECO:0000313" key="2">
    <source>
        <dbReference type="Proteomes" id="UP000199073"/>
    </source>
</evidence>
<gene>
    <name evidence="1" type="ORF">SAMN05660330_02197</name>
</gene>
<evidence type="ECO:0000313" key="1">
    <source>
        <dbReference type="EMBL" id="SDP25224.1"/>
    </source>
</evidence>
<dbReference type="AlphaFoldDB" id="A0A1H0R6V6"/>
<dbReference type="EMBL" id="FNJI01000014">
    <property type="protein sequence ID" value="SDP25224.1"/>
    <property type="molecule type" value="Genomic_DNA"/>
</dbReference>
<name>A0A1H0R6V6_9BACT</name>
<dbReference type="Proteomes" id="UP000199073">
    <property type="component" value="Unassembled WGS sequence"/>
</dbReference>
<organism evidence="1 2">
    <name type="scientific">Desulforhopalus singaporensis</name>
    <dbReference type="NCBI Taxonomy" id="91360"/>
    <lineage>
        <taxon>Bacteria</taxon>
        <taxon>Pseudomonadati</taxon>
        <taxon>Thermodesulfobacteriota</taxon>
        <taxon>Desulfobulbia</taxon>
        <taxon>Desulfobulbales</taxon>
        <taxon>Desulfocapsaceae</taxon>
        <taxon>Desulforhopalus</taxon>
    </lineage>
</organism>
<accession>A0A1H0R6V6</accession>
<protein>
    <submittedName>
        <fullName evidence="1">Uncharacterized protein</fullName>
    </submittedName>
</protein>
<keyword evidence="2" id="KW-1185">Reference proteome</keyword>
<reference evidence="1 2" key="1">
    <citation type="submission" date="2016-10" db="EMBL/GenBank/DDBJ databases">
        <authorList>
            <person name="de Groot N.N."/>
        </authorList>
    </citation>
    <scope>NUCLEOTIDE SEQUENCE [LARGE SCALE GENOMIC DNA]</scope>
    <source>
        <strain evidence="1 2">DSM 12130</strain>
    </source>
</reference>